<keyword evidence="7 10" id="KW-0408">Iron</keyword>
<evidence type="ECO:0000256" key="5">
    <source>
        <dbReference type="ARBA" id="ARBA00022967"/>
    </source>
</evidence>
<dbReference type="InterPro" id="IPR010207">
    <property type="entry name" value="Elect_transpt_cplx_RnfB/RsxB"/>
</dbReference>
<dbReference type="NCBIfam" id="TIGR01944">
    <property type="entry name" value="rnfB"/>
    <property type="match status" value="1"/>
</dbReference>
<sequence length="284" mass="30693">MIFGQETMILASFIEFLNHIWPAGLTMVLLGSIFAAVLLIASIKLKVKTDPKIEAINEVLPGIDCGACGYAGCSAYAKAVYENPELIGRCAPGGKDVSEKIADILNLQAGGGDVPLRPVVRCNARTEDKKYYADYLGIESCTAADALPNSQACKYGCLGFGDCVKACKFDAIHIVNGLADVDYDNCTGCTACVKACPRNLIEMIPFKNDDMYLVACRTQETGKQAKERCKVGCIGCKLCTKVSEMFEMDGNAAVINYDKYDEEKAREAAEKCPTKVIVKRGKNS</sequence>
<dbReference type="GO" id="GO:0022900">
    <property type="term" value="P:electron transport chain"/>
    <property type="evidence" value="ECO:0007669"/>
    <property type="project" value="UniProtKB-UniRule"/>
</dbReference>
<gene>
    <name evidence="10 14" type="primary">rnfB</name>
    <name evidence="14" type="ORF">L21SP3_00792</name>
</gene>
<feature type="binding site" evidence="10">
    <location>
        <position position="163"/>
    </location>
    <ligand>
        <name>[4Fe-4S] cluster</name>
        <dbReference type="ChEBI" id="CHEBI:49883"/>
        <label>2</label>
    </ligand>
</feature>
<keyword evidence="11" id="KW-0812">Transmembrane</keyword>
<reference evidence="15" key="1">
    <citation type="submission" date="2017-02" db="EMBL/GenBank/DDBJ databases">
        <title>Comparative genomics and description of representatives of a novel lineage of planctomycetes thriving in anoxic sediments.</title>
        <authorList>
            <person name="Spring S."/>
            <person name="Bunk B."/>
            <person name="Sproer C."/>
            <person name="Klenk H.-P."/>
        </authorList>
    </citation>
    <scope>NUCLEOTIDE SEQUENCE [LARGE SCALE GENOMIC DNA]</scope>
    <source>
        <strain evidence="15">L21-RPul-D3</strain>
    </source>
</reference>
<dbReference type="HAMAP" id="MF_00463">
    <property type="entry name" value="RsxB_RnfB"/>
    <property type="match status" value="1"/>
</dbReference>
<keyword evidence="6 10" id="KW-0249">Electron transport</keyword>
<feature type="transmembrane region" description="Helical" evidence="11">
    <location>
        <begin position="20"/>
        <end position="43"/>
    </location>
</feature>
<dbReference type="InterPro" id="IPR050395">
    <property type="entry name" value="4Fe4S_Ferredoxin_RnfB"/>
</dbReference>
<feature type="binding site" evidence="10">
    <location>
        <position position="65"/>
    </location>
    <ligand>
        <name>[4Fe-4S] cluster</name>
        <dbReference type="ChEBI" id="CHEBI:49883"/>
        <label>1</label>
    </ligand>
</feature>
<comment type="similarity">
    <text evidence="10">Belongs to the 4Fe4S bacterial-type ferredoxin family. RnfB subfamily.</text>
</comment>
<evidence type="ECO:0000259" key="13">
    <source>
        <dbReference type="PROSITE" id="PS51656"/>
    </source>
</evidence>
<organism evidence="14 15">
    <name type="scientific">Sedimentisphaera cyanobacteriorum</name>
    <dbReference type="NCBI Taxonomy" id="1940790"/>
    <lineage>
        <taxon>Bacteria</taxon>
        <taxon>Pseudomonadati</taxon>
        <taxon>Planctomycetota</taxon>
        <taxon>Phycisphaerae</taxon>
        <taxon>Sedimentisphaerales</taxon>
        <taxon>Sedimentisphaeraceae</taxon>
        <taxon>Sedimentisphaera</taxon>
    </lineage>
</organism>
<dbReference type="PROSITE" id="PS51379">
    <property type="entry name" value="4FE4S_FER_2"/>
    <property type="match status" value="1"/>
</dbReference>
<keyword evidence="8 10" id="KW-0411">Iron-sulfur</keyword>
<feature type="binding site" evidence="10">
    <location>
        <position position="192"/>
    </location>
    <ligand>
        <name>[4Fe-4S] cluster</name>
        <dbReference type="ChEBI" id="CHEBI:49883"/>
        <label>3</label>
    </ligand>
</feature>
<dbReference type="GO" id="GO:0009055">
    <property type="term" value="F:electron transfer activity"/>
    <property type="evidence" value="ECO:0007669"/>
    <property type="project" value="InterPro"/>
</dbReference>
<feature type="domain" description="4Fe-4S ferredoxin-type" evidence="12">
    <location>
        <begin position="177"/>
        <end position="206"/>
    </location>
</feature>
<name>A0A1Q2HNG3_9BACT</name>
<dbReference type="InterPro" id="IPR017896">
    <property type="entry name" value="4Fe4S_Fe-S-bd"/>
</dbReference>
<feature type="binding site" evidence="10">
    <location>
        <position position="186"/>
    </location>
    <ligand>
        <name>[4Fe-4S] cluster</name>
        <dbReference type="ChEBI" id="CHEBI:49883"/>
        <label>3</label>
    </ligand>
</feature>
<keyword evidence="2 10" id="KW-0004">4Fe-4S</keyword>
<dbReference type="Proteomes" id="UP000188273">
    <property type="component" value="Chromosome"/>
</dbReference>
<proteinExistence type="inferred from homology"/>
<accession>A0A1Q2HNG3</accession>
<keyword evidence="11" id="KW-1133">Transmembrane helix</keyword>
<evidence type="ECO:0000259" key="12">
    <source>
        <dbReference type="PROSITE" id="PS51379"/>
    </source>
</evidence>
<dbReference type="Pfam" id="PF04060">
    <property type="entry name" value="FeS"/>
    <property type="match status" value="1"/>
</dbReference>
<evidence type="ECO:0000313" key="14">
    <source>
        <dbReference type="EMBL" id="AQQ08998.1"/>
    </source>
</evidence>
<dbReference type="EMBL" id="CP019633">
    <property type="protein sequence ID" value="AQQ08998.1"/>
    <property type="molecule type" value="Genomic_DNA"/>
</dbReference>
<comment type="function">
    <text evidence="10">Part of a membrane-bound complex that couples electron transfer with translocation of ions across the membrane.</text>
</comment>
<feature type="binding site" evidence="10">
    <location>
        <position position="189"/>
    </location>
    <ligand>
        <name>[4Fe-4S] cluster</name>
        <dbReference type="ChEBI" id="CHEBI:49883"/>
        <label>3</label>
    </ligand>
</feature>
<feature type="binding site" evidence="10">
    <location>
        <position position="196"/>
    </location>
    <ligand>
        <name>[4Fe-4S] cluster</name>
        <dbReference type="ChEBI" id="CHEBI:49883"/>
        <label>2</label>
    </ligand>
</feature>
<dbReference type="OrthoDB" id="9789936at2"/>
<dbReference type="AlphaFoldDB" id="A0A1Q2HNG3"/>
<feature type="binding site" evidence="10">
    <location>
        <position position="73"/>
    </location>
    <ligand>
        <name>[4Fe-4S] cluster</name>
        <dbReference type="ChEBI" id="CHEBI:49883"/>
        <label>1</label>
    </ligand>
</feature>
<dbReference type="InterPro" id="IPR017900">
    <property type="entry name" value="4Fe4S_Fe_S_CS"/>
</dbReference>
<comment type="caution">
    <text evidence="10">Lacks conserved residue(s) required for the propagation of feature annotation.</text>
</comment>
<feature type="binding site" evidence="10">
    <location>
        <position position="90"/>
    </location>
    <ligand>
        <name>[4Fe-4S] cluster</name>
        <dbReference type="ChEBI" id="CHEBI:49883"/>
        <label>1</label>
    </ligand>
</feature>
<dbReference type="KEGG" id="pbu:L21SP3_00792"/>
<dbReference type="Pfam" id="PF12837">
    <property type="entry name" value="Fer4_6"/>
    <property type="match status" value="1"/>
</dbReference>
<dbReference type="SUPFAM" id="SSF54862">
    <property type="entry name" value="4Fe-4S ferredoxins"/>
    <property type="match status" value="1"/>
</dbReference>
<dbReference type="Gene3D" id="1.10.15.40">
    <property type="entry name" value="Electron transport complex subunit B, putative Fe-S cluster"/>
    <property type="match status" value="1"/>
</dbReference>
<protein>
    <recommendedName>
        <fullName evidence="10">Ion-translocating oxidoreductase complex subunit B</fullName>
        <ecNumber evidence="10">7.-.-.-</ecNumber>
    </recommendedName>
    <alternativeName>
        <fullName evidence="10">Rnf electron transport complex subunit B</fullName>
    </alternativeName>
</protein>
<evidence type="ECO:0000313" key="15">
    <source>
        <dbReference type="Proteomes" id="UP000188273"/>
    </source>
</evidence>
<feature type="binding site" evidence="10">
    <location>
        <position position="153"/>
    </location>
    <ligand>
        <name>[4Fe-4S] cluster</name>
        <dbReference type="ChEBI" id="CHEBI:49883"/>
        <label>2</label>
    </ligand>
</feature>
<keyword evidence="15" id="KW-1185">Reference proteome</keyword>
<feature type="region of interest" description="Hydrophobic" evidence="10">
    <location>
        <begin position="1"/>
        <end position="42"/>
    </location>
</feature>
<keyword evidence="1 10" id="KW-0813">Transport</keyword>
<keyword evidence="9 10" id="KW-0472">Membrane</keyword>
<evidence type="ECO:0000256" key="1">
    <source>
        <dbReference type="ARBA" id="ARBA00022448"/>
    </source>
</evidence>
<keyword evidence="4 10" id="KW-0677">Repeat</keyword>
<dbReference type="Gene3D" id="3.30.70.20">
    <property type="match status" value="2"/>
</dbReference>
<dbReference type="PROSITE" id="PS51656">
    <property type="entry name" value="4FE4S"/>
    <property type="match status" value="1"/>
</dbReference>
<dbReference type="PANTHER" id="PTHR43560">
    <property type="entry name" value="ION-TRANSLOCATING OXIDOREDUCTASE COMPLEX SUBUNIT B"/>
    <property type="match status" value="1"/>
</dbReference>
<dbReference type="GO" id="GO:0005886">
    <property type="term" value="C:plasma membrane"/>
    <property type="evidence" value="ECO:0007669"/>
    <property type="project" value="UniProtKB-SubCell"/>
</dbReference>
<keyword evidence="3 10" id="KW-0479">Metal-binding</keyword>
<dbReference type="Pfam" id="PF13370">
    <property type="entry name" value="Fer4_13"/>
    <property type="match status" value="1"/>
</dbReference>
<dbReference type="InterPro" id="IPR007202">
    <property type="entry name" value="4Fe-4S_dom"/>
</dbReference>
<evidence type="ECO:0000256" key="2">
    <source>
        <dbReference type="ARBA" id="ARBA00022485"/>
    </source>
</evidence>
<evidence type="ECO:0000256" key="11">
    <source>
        <dbReference type="SAM" id="Phobius"/>
    </source>
</evidence>
<keyword evidence="5 10" id="KW-1278">Translocase</keyword>
<comment type="subunit">
    <text evidence="10">The complex is composed of six subunits: RnfA, RnfB, RnfC, RnfD, RnfE and RnfG.</text>
</comment>
<evidence type="ECO:0000256" key="8">
    <source>
        <dbReference type="ARBA" id="ARBA00023014"/>
    </source>
</evidence>
<comment type="subcellular location">
    <subcellularLocation>
        <location evidence="10">Cell membrane</location>
    </subcellularLocation>
</comment>
<feature type="binding site" evidence="10">
    <location>
        <position position="157"/>
    </location>
    <ligand>
        <name>[4Fe-4S] cluster</name>
        <dbReference type="ChEBI" id="CHEBI:49883"/>
        <label>2</label>
    </ligand>
</feature>
<evidence type="ECO:0000256" key="7">
    <source>
        <dbReference type="ARBA" id="ARBA00023004"/>
    </source>
</evidence>
<dbReference type="PANTHER" id="PTHR43560:SF1">
    <property type="entry name" value="ION-TRANSLOCATING OXIDOREDUCTASE COMPLEX SUBUNIT B"/>
    <property type="match status" value="1"/>
</dbReference>
<evidence type="ECO:0000256" key="3">
    <source>
        <dbReference type="ARBA" id="ARBA00022723"/>
    </source>
</evidence>
<feature type="binding site" evidence="10">
    <location>
        <position position="167"/>
    </location>
    <ligand>
        <name>[4Fe-4S] cluster</name>
        <dbReference type="ChEBI" id="CHEBI:49883"/>
        <label>3</label>
    </ligand>
</feature>
<dbReference type="GO" id="GO:0046872">
    <property type="term" value="F:metal ion binding"/>
    <property type="evidence" value="ECO:0007669"/>
    <property type="project" value="UniProtKB-KW"/>
</dbReference>
<dbReference type="GO" id="GO:0051539">
    <property type="term" value="F:4 iron, 4 sulfur cluster binding"/>
    <property type="evidence" value="ECO:0007669"/>
    <property type="project" value="UniProtKB-UniRule"/>
</dbReference>
<comment type="cofactor">
    <cofactor evidence="10">
        <name>[4Fe-4S] cluster</name>
        <dbReference type="ChEBI" id="CHEBI:49883"/>
    </cofactor>
    <text evidence="10">Binds 3 [4Fe-4S] clusters.</text>
</comment>
<evidence type="ECO:0000256" key="4">
    <source>
        <dbReference type="ARBA" id="ARBA00022737"/>
    </source>
</evidence>
<feature type="binding site" evidence="10">
    <location>
        <position position="68"/>
    </location>
    <ligand>
        <name>[4Fe-4S] cluster</name>
        <dbReference type="ChEBI" id="CHEBI:49883"/>
        <label>1</label>
    </ligand>
</feature>
<dbReference type="STRING" id="1940790.L21SP3_00792"/>
<dbReference type="EC" id="7.-.-.-" evidence="10"/>
<dbReference type="RefSeq" id="WP_077539460.1">
    <property type="nucleotide sequence ID" value="NZ_CP019633.1"/>
</dbReference>
<evidence type="ECO:0000256" key="10">
    <source>
        <dbReference type="HAMAP-Rule" id="MF_00463"/>
    </source>
</evidence>
<dbReference type="PROSITE" id="PS00198">
    <property type="entry name" value="4FE4S_FER_1"/>
    <property type="match status" value="1"/>
</dbReference>
<feature type="domain" description="4Fe-4S" evidence="13">
    <location>
        <begin position="48"/>
        <end position="107"/>
    </location>
</feature>
<keyword evidence="10" id="KW-1003">Cell membrane</keyword>
<evidence type="ECO:0000256" key="6">
    <source>
        <dbReference type="ARBA" id="ARBA00022982"/>
    </source>
</evidence>
<evidence type="ECO:0000256" key="9">
    <source>
        <dbReference type="ARBA" id="ARBA00023136"/>
    </source>
</evidence>